<dbReference type="EMBL" id="JABAHT010000894">
    <property type="protein sequence ID" value="KAF4651195.1"/>
    <property type="molecule type" value="Genomic_DNA"/>
</dbReference>
<gene>
    <name evidence="2" type="ORF">FOZ61_010675</name>
</gene>
<dbReference type="Proteomes" id="UP000570595">
    <property type="component" value="Unassembled WGS sequence"/>
</dbReference>
<dbReference type="OrthoDB" id="10646840at2759"/>
<sequence length="246" mass="26968">MITNNPLFAGASALAAVFITNLPVTNAIGATAAQGPKPGRDGYPPLSKNSYFDNNENKVLCTFAKDGKKAKSWDFRVNFGVYLTDNGMQTESIRCPKFKESNAFEATAILRRFIPIDSQGPKHSFDSHPPPANTGQDPLKGMRLESEGSLNALYAAAEKEGFQETGGLVFIDDKQNAKRHDNHDVTGAIEKLEETCEDLLETVKKQFPSLDELCFEYDGITKKTVAAVGEGNWLTRGGSKDYRPKK</sequence>
<feature type="signal peptide" evidence="1">
    <location>
        <begin position="1"/>
        <end position="27"/>
    </location>
</feature>
<feature type="chain" id="PRO_5029862651" evidence="1">
    <location>
        <begin position="28"/>
        <end position="246"/>
    </location>
</feature>
<protein>
    <submittedName>
        <fullName evidence="2">Uncharacterized protein</fullName>
    </submittedName>
</protein>
<name>A0A7J6KV66_PEROL</name>
<accession>A0A7J6KV66</accession>
<comment type="caution">
    <text evidence="2">The sequence shown here is derived from an EMBL/GenBank/DDBJ whole genome shotgun (WGS) entry which is preliminary data.</text>
</comment>
<proteinExistence type="predicted"/>
<organism evidence="2 3">
    <name type="scientific">Perkinsus olseni</name>
    <name type="common">Perkinsus atlanticus</name>
    <dbReference type="NCBI Taxonomy" id="32597"/>
    <lineage>
        <taxon>Eukaryota</taxon>
        <taxon>Sar</taxon>
        <taxon>Alveolata</taxon>
        <taxon>Perkinsozoa</taxon>
        <taxon>Perkinsea</taxon>
        <taxon>Perkinsida</taxon>
        <taxon>Perkinsidae</taxon>
        <taxon>Perkinsus</taxon>
    </lineage>
</organism>
<keyword evidence="1" id="KW-0732">Signal</keyword>
<evidence type="ECO:0000256" key="1">
    <source>
        <dbReference type="SAM" id="SignalP"/>
    </source>
</evidence>
<reference evidence="2 3" key="1">
    <citation type="submission" date="2020-04" db="EMBL/GenBank/DDBJ databases">
        <title>Perkinsus olseni comparative genomics.</title>
        <authorList>
            <person name="Bogema D.R."/>
        </authorList>
    </citation>
    <scope>NUCLEOTIDE SEQUENCE [LARGE SCALE GENOMIC DNA]</scope>
    <source>
        <strain evidence="2">ATCC PRA-179</strain>
    </source>
</reference>
<evidence type="ECO:0000313" key="2">
    <source>
        <dbReference type="EMBL" id="KAF4651195.1"/>
    </source>
</evidence>
<evidence type="ECO:0000313" key="3">
    <source>
        <dbReference type="Proteomes" id="UP000570595"/>
    </source>
</evidence>
<dbReference type="AlphaFoldDB" id="A0A7J6KV66"/>